<accession>X0VUV5</accession>
<organism evidence="1">
    <name type="scientific">marine sediment metagenome</name>
    <dbReference type="NCBI Taxonomy" id="412755"/>
    <lineage>
        <taxon>unclassified sequences</taxon>
        <taxon>metagenomes</taxon>
        <taxon>ecological metagenomes</taxon>
    </lineage>
</organism>
<evidence type="ECO:0000313" key="1">
    <source>
        <dbReference type="EMBL" id="GAG22035.1"/>
    </source>
</evidence>
<protein>
    <submittedName>
        <fullName evidence="1">Uncharacterized protein</fullName>
    </submittedName>
</protein>
<reference evidence="1" key="1">
    <citation type="journal article" date="2014" name="Front. Microbiol.">
        <title>High frequency of phylogenetically diverse reductive dehalogenase-homologous genes in deep subseafloor sedimentary metagenomes.</title>
        <authorList>
            <person name="Kawai M."/>
            <person name="Futagami T."/>
            <person name="Toyoda A."/>
            <person name="Takaki Y."/>
            <person name="Nishi S."/>
            <person name="Hori S."/>
            <person name="Arai W."/>
            <person name="Tsubouchi T."/>
            <person name="Morono Y."/>
            <person name="Uchiyama I."/>
            <person name="Ito T."/>
            <person name="Fujiyama A."/>
            <person name="Inagaki F."/>
            <person name="Takami H."/>
        </authorList>
    </citation>
    <scope>NUCLEOTIDE SEQUENCE</scope>
    <source>
        <strain evidence="1">Expedition CK06-06</strain>
    </source>
</reference>
<dbReference type="EMBL" id="BARS01035745">
    <property type="protein sequence ID" value="GAG22035.1"/>
    <property type="molecule type" value="Genomic_DNA"/>
</dbReference>
<proteinExistence type="predicted"/>
<sequence>MNKKIINPTHTEDYMNRQQLAAAVSRFIAVNPSVSRKEAERIILKNSRTRSNYSR</sequence>
<comment type="caution">
    <text evidence="1">The sequence shown here is derived from an EMBL/GenBank/DDBJ whole genome shotgun (WGS) entry which is preliminary data.</text>
</comment>
<dbReference type="AlphaFoldDB" id="X0VUV5"/>
<gene>
    <name evidence="1" type="ORF">S01H1_55040</name>
</gene>
<name>X0VUV5_9ZZZZ</name>